<dbReference type="GO" id="GO:0050660">
    <property type="term" value="F:flavin adenine dinucleotide binding"/>
    <property type="evidence" value="ECO:0007669"/>
    <property type="project" value="InterPro"/>
</dbReference>
<keyword evidence="21" id="KW-1185">Reference proteome</keyword>
<dbReference type="NCBIfam" id="TIGR02053">
    <property type="entry name" value="MerA"/>
    <property type="match status" value="1"/>
</dbReference>
<dbReference type="InterPro" id="IPR021179">
    <property type="entry name" value="Mercury_reductase_MerA"/>
</dbReference>
<dbReference type="Gene3D" id="3.30.70.100">
    <property type="match status" value="1"/>
</dbReference>
<name>A0A510HKY3_9ACTN</name>
<dbReference type="PRINTS" id="PR00411">
    <property type="entry name" value="PNDRDTASEI"/>
</dbReference>
<dbReference type="InterPro" id="IPR001100">
    <property type="entry name" value="Pyr_nuc-diS_OxRdtase"/>
</dbReference>
<dbReference type="FunFam" id="3.30.390.30:FF:000001">
    <property type="entry name" value="Dihydrolipoyl dehydrogenase"/>
    <property type="match status" value="1"/>
</dbReference>
<dbReference type="PIRSF" id="PIRSF000350">
    <property type="entry name" value="Mercury_reductase_MerA"/>
    <property type="match status" value="1"/>
</dbReference>
<dbReference type="GO" id="GO:0016668">
    <property type="term" value="F:oxidoreductase activity, acting on a sulfur group of donors, NAD(P) as acceptor"/>
    <property type="evidence" value="ECO:0007669"/>
    <property type="project" value="InterPro"/>
</dbReference>
<evidence type="ECO:0000313" key="20">
    <source>
        <dbReference type="EMBL" id="BBL79253.1"/>
    </source>
</evidence>
<evidence type="ECO:0000256" key="7">
    <source>
        <dbReference type="ARBA" id="ARBA00022723"/>
    </source>
</evidence>
<dbReference type="InterPro" id="IPR023753">
    <property type="entry name" value="FAD/NAD-binding_dom"/>
</dbReference>
<proteinExistence type="inferred from homology"/>
<dbReference type="GO" id="GO:0045340">
    <property type="term" value="F:mercury ion binding"/>
    <property type="evidence" value="ECO:0007669"/>
    <property type="project" value="InterPro"/>
</dbReference>
<dbReference type="InterPro" id="IPR036188">
    <property type="entry name" value="FAD/NAD-bd_sf"/>
</dbReference>
<evidence type="ECO:0000259" key="19">
    <source>
        <dbReference type="Pfam" id="PF07992"/>
    </source>
</evidence>
<dbReference type="RefSeq" id="WP_143527285.1">
    <property type="nucleotide sequence ID" value="NZ_AP019791.1"/>
</dbReference>
<evidence type="ECO:0000256" key="5">
    <source>
        <dbReference type="ARBA" id="ARBA00022466"/>
    </source>
</evidence>
<evidence type="ECO:0000256" key="3">
    <source>
        <dbReference type="ARBA" id="ARBA00012661"/>
    </source>
</evidence>
<feature type="domain" description="Pyridine nucleotide-disulphide oxidoreductase dimerisation" evidence="18">
    <location>
        <begin position="425"/>
        <end position="532"/>
    </location>
</feature>
<accession>A0A510HKY3</accession>
<dbReference type="GO" id="GO:0050787">
    <property type="term" value="P:detoxification of mercury ion"/>
    <property type="evidence" value="ECO:0007669"/>
    <property type="project" value="InterPro"/>
</dbReference>
<evidence type="ECO:0000256" key="16">
    <source>
        <dbReference type="PIRSR" id="PIRSR000350-3"/>
    </source>
</evidence>
<comment type="cofactor">
    <cofactor evidence="16">
        <name>FAD</name>
        <dbReference type="ChEBI" id="CHEBI:57692"/>
    </cofactor>
    <text evidence="16">Binds 1 FAD per subunit.</text>
</comment>
<keyword evidence="16" id="KW-0547">Nucleotide-binding</keyword>
<dbReference type="InterPro" id="IPR012999">
    <property type="entry name" value="Pyr_OxRdtase_I_AS"/>
</dbReference>
<dbReference type="InterPro" id="IPR016156">
    <property type="entry name" value="FAD/NAD-linked_Rdtase_dimer_sf"/>
</dbReference>
<dbReference type="Pfam" id="PF02852">
    <property type="entry name" value="Pyr_redox_dim"/>
    <property type="match status" value="1"/>
</dbReference>
<evidence type="ECO:0000256" key="13">
    <source>
        <dbReference type="ARBA" id="ARBA00023284"/>
    </source>
</evidence>
<dbReference type="PRINTS" id="PR00368">
    <property type="entry name" value="FADPNR"/>
</dbReference>
<evidence type="ECO:0000256" key="9">
    <source>
        <dbReference type="ARBA" id="ARBA00022857"/>
    </source>
</evidence>
<dbReference type="SUPFAM" id="SSF51905">
    <property type="entry name" value="FAD/NAD(P)-binding domain"/>
    <property type="match status" value="1"/>
</dbReference>
<dbReference type="InterPro" id="IPR006121">
    <property type="entry name" value="HMA_dom"/>
</dbReference>
<evidence type="ECO:0000256" key="4">
    <source>
        <dbReference type="ARBA" id="ARBA00014791"/>
    </source>
</evidence>
<evidence type="ECO:0000313" key="21">
    <source>
        <dbReference type="Proteomes" id="UP000318065"/>
    </source>
</evidence>
<feature type="disulfide bond" description="Redox-active" evidence="17">
    <location>
        <begin position="124"/>
        <end position="129"/>
    </location>
</feature>
<dbReference type="PANTHER" id="PTHR43014:SF4">
    <property type="entry name" value="PYRIDINE NUCLEOTIDE-DISULFIDE OXIDOREDUCTASE RCLA-RELATED"/>
    <property type="match status" value="1"/>
</dbReference>
<feature type="binding site" evidence="16">
    <location>
        <position position="281"/>
    </location>
    <ligand>
        <name>NAD(+)</name>
        <dbReference type="ChEBI" id="CHEBI:57540"/>
    </ligand>
</feature>
<dbReference type="InterPro" id="IPR036163">
    <property type="entry name" value="HMA_dom_sf"/>
</dbReference>
<dbReference type="GO" id="GO:0050661">
    <property type="term" value="F:NADP binding"/>
    <property type="evidence" value="ECO:0007669"/>
    <property type="project" value="InterPro"/>
</dbReference>
<evidence type="ECO:0000256" key="10">
    <source>
        <dbReference type="ARBA" id="ARBA00022914"/>
    </source>
</evidence>
<dbReference type="SUPFAM" id="SSF55424">
    <property type="entry name" value="FAD/NAD-linked reductases, dimerisation (C-terminal) domain"/>
    <property type="match status" value="1"/>
</dbReference>
<protein>
    <recommendedName>
        <fullName evidence="4">Mercuric reductase</fullName>
        <ecNumber evidence="3">1.16.1.1</ecNumber>
    </recommendedName>
    <alternativeName>
        <fullName evidence="14">Hg(II) reductase</fullName>
    </alternativeName>
</protein>
<dbReference type="Gene3D" id="3.30.390.30">
    <property type="match status" value="1"/>
</dbReference>
<evidence type="ECO:0000259" key="18">
    <source>
        <dbReference type="Pfam" id="PF02852"/>
    </source>
</evidence>
<feature type="binding site" evidence="16">
    <location>
        <position position="348"/>
    </location>
    <ligand>
        <name>NAD(+)</name>
        <dbReference type="ChEBI" id="CHEBI:57540"/>
    </ligand>
</feature>
<keyword evidence="7" id="KW-0479">Metal-binding</keyword>
<evidence type="ECO:0000256" key="11">
    <source>
        <dbReference type="ARBA" id="ARBA00023002"/>
    </source>
</evidence>
<dbReference type="Proteomes" id="UP000318065">
    <property type="component" value="Chromosome"/>
</dbReference>
<keyword evidence="8 16" id="KW-0274">FAD</keyword>
<keyword evidence="5" id="KW-0475">Mercuric resistance</keyword>
<feature type="binding site" evidence="16">
    <location>
        <position position="389"/>
    </location>
    <ligand>
        <name>FAD</name>
        <dbReference type="ChEBI" id="CHEBI:57692"/>
    </ligand>
</feature>
<dbReference type="InterPro" id="IPR017969">
    <property type="entry name" value="Heavy-metal-associated_CS"/>
</dbReference>
<comment type="catalytic activity">
    <reaction evidence="15">
        <text>Hg + NADP(+) + H(+) = Hg(2+) + NADPH</text>
        <dbReference type="Rhea" id="RHEA:23856"/>
        <dbReference type="ChEBI" id="CHEBI:15378"/>
        <dbReference type="ChEBI" id="CHEBI:16170"/>
        <dbReference type="ChEBI" id="CHEBI:16793"/>
        <dbReference type="ChEBI" id="CHEBI:57783"/>
        <dbReference type="ChEBI" id="CHEBI:58349"/>
        <dbReference type="EC" id="1.16.1.1"/>
    </reaction>
</comment>
<evidence type="ECO:0000256" key="1">
    <source>
        <dbReference type="ARBA" id="ARBA00007532"/>
    </source>
</evidence>
<evidence type="ECO:0000256" key="8">
    <source>
        <dbReference type="ARBA" id="ARBA00022827"/>
    </source>
</evidence>
<dbReference type="PROSITE" id="PS00076">
    <property type="entry name" value="PYRIDINE_REDOX_1"/>
    <property type="match status" value="1"/>
</dbReference>
<dbReference type="PROSITE" id="PS01047">
    <property type="entry name" value="HMA_1"/>
    <property type="match status" value="1"/>
</dbReference>
<organism evidence="20 21">
    <name type="scientific">Rubrobacter xylanophilus</name>
    <dbReference type="NCBI Taxonomy" id="49319"/>
    <lineage>
        <taxon>Bacteria</taxon>
        <taxon>Bacillati</taxon>
        <taxon>Actinomycetota</taxon>
        <taxon>Rubrobacteria</taxon>
        <taxon>Rubrobacterales</taxon>
        <taxon>Rubrobacteraceae</taxon>
        <taxon>Rubrobacter</taxon>
    </lineage>
</organism>
<comment type="subunit">
    <text evidence="2">Homodimer.</text>
</comment>
<evidence type="ECO:0000256" key="17">
    <source>
        <dbReference type="PIRSR" id="PIRSR000350-4"/>
    </source>
</evidence>
<dbReference type="InterPro" id="IPR004099">
    <property type="entry name" value="Pyr_nucl-diS_OxRdtase_dimer"/>
</dbReference>
<keyword evidence="9" id="KW-0521">NADP</keyword>
<sequence>MSLKRMKIGGMTCSHCEVAVSRALEGAGARGVSADFRRGEAVFEAPEGVDEEGLRRAVREAGYEPRSLEDVRERQARVETGGGGYDYDLAVIGSGSAAFAAAIRASDEGARVAMVERGTVGGTCVNVGCIPSKNLLAAAEAYHRAGSNPFRGVETTAGAVDFGALVGMKSGVVSKLRKEKYEDLAAEYGFEIIRGEARFISPEAIEVGGKKITAQSYLISTGARPWVPPVEGLEEAGYLTYESAMELDELPESLVVIGGNYIGLEMGQLFADLGSRVTIVEMLDRLAPGEEPEVSRWIEEVLREQGVEVLTSARVERVEGGENNRLVIASSGGEERKIAASEILVATGRRPVLDGLGLEEAGIERDERGALVLDDELRTTNPRVFAAGDVTGAPQFVYVAAAQGTLAAENALLGAGRAMDYAALPRVTFTTPNIAAVGLTDAQAHEEGYACECRVLDLENVPRAIVNLDTRGMVKLVAEKESGKVLGVHAVGENAGEIILAGVYAVKFGLTVQDLADTWAPYLTMSEGIKLAAQSFGRDVSKLSCCAA</sequence>
<reference evidence="20" key="1">
    <citation type="journal article" date="2019" name="Microbiol. Resour. Announc.">
        <title>Complete Genome Sequence of Rubrobacter xylanophilus Strain AA3-22, Isolated from Arima Onsen in Japan.</title>
        <authorList>
            <person name="Tomariguchi N."/>
            <person name="Miyazaki K."/>
        </authorList>
    </citation>
    <scope>NUCLEOTIDE SEQUENCE [LARGE SCALE GENOMIC DNA]</scope>
    <source>
        <strain evidence="20">AA3-22</strain>
    </source>
</reference>
<evidence type="ECO:0000256" key="6">
    <source>
        <dbReference type="ARBA" id="ARBA00022630"/>
    </source>
</evidence>
<dbReference type="Pfam" id="PF07992">
    <property type="entry name" value="Pyr_redox_2"/>
    <property type="match status" value="1"/>
</dbReference>
<evidence type="ECO:0000256" key="15">
    <source>
        <dbReference type="ARBA" id="ARBA00048984"/>
    </source>
</evidence>
<dbReference type="AlphaFoldDB" id="A0A510HKY3"/>
<dbReference type="OrthoDB" id="9800167at2"/>
<dbReference type="SUPFAM" id="SSF55008">
    <property type="entry name" value="HMA, heavy metal-associated domain"/>
    <property type="match status" value="1"/>
</dbReference>
<keyword evidence="13" id="KW-0676">Redox-active center</keyword>
<dbReference type="CDD" id="cd00371">
    <property type="entry name" value="HMA"/>
    <property type="match status" value="1"/>
</dbReference>
<dbReference type="GO" id="GO:0003955">
    <property type="term" value="F:NAD(P)H dehydrogenase (quinone) activity"/>
    <property type="evidence" value="ECO:0007669"/>
    <property type="project" value="TreeGrafter"/>
</dbReference>
<dbReference type="EMBL" id="AP019791">
    <property type="protein sequence ID" value="BBL79253.1"/>
    <property type="molecule type" value="Genomic_DNA"/>
</dbReference>
<keyword evidence="11" id="KW-0560">Oxidoreductase</keyword>
<dbReference type="EC" id="1.16.1.1" evidence="3"/>
<keyword evidence="6" id="KW-0285">Flavoprotein</keyword>
<evidence type="ECO:0000256" key="14">
    <source>
        <dbReference type="ARBA" id="ARBA00031725"/>
    </source>
</evidence>
<feature type="binding site" evidence="16">
    <location>
        <position position="133"/>
    </location>
    <ligand>
        <name>FAD</name>
        <dbReference type="ChEBI" id="CHEBI:57692"/>
    </ligand>
</feature>
<dbReference type="GO" id="GO:0016152">
    <property type="term" value="F:mercury (II) reductase (NADP+) activity"/>
    <property type="evidence" value="ECO:0007669"/>
    <property type="project" value="UniProtKB-EC"/>
</dbReference>
<keyword evidence="10" id="KW-0476">Mercury</keyword>
<keyword evidence="12" id="KW-1015">Disulfide bond</keyword>
<evidence type="ECO:0000256" key="12">
    <source>
        <dbReference type="ARBA" id="ARBA00023157"/>
    </source>
</evidence>
<keyword evidence="16" id="KW-0520">NAD</keyword>
<gene>
    <name evidence="20" type="primary">merA</name>
    <name evidence="20" type="ORF">RxyAA322_11070</name>
</gene>
<dbReference type="Gene3D" id="3.50.50.60">
    <property type="entry name" value="FAD/NAD(P)-binding domain"/>
    <property type="match status" value="2"/>
</dbReference>
<dbReference type="PANTHER" id="PTHR43014">
    <property type="entry name" value="MERCURIC REDUCTASE"/>
    <property type="match status" value="1"/>
</dbReference>
<evidence type="ECO:0000256" key="2">
    <source>
        <dbReference type="ARBA" id="ARBA00011738"/>
    </source>
</evidence>
<feature type="domain" description="FAD/NAD(P)-binding" evidence="19">
    <location>
        <begin position="87"/>
        <end position="404"/>
    </location>
</feature>
<feature type="binding site" evidence="16">
    <location>
        <begin position="258"/>
        <end position="265"/>
    </location>
    <ligand>
        <name>NAD(+)</name>
        <dbReference type="ChEBI" id="CHEBI:57540"/>
    </ligand>
</feature>
<comment type="similarity">
    <text evidence="1">Belongs to the class-I pyridine nucleotide-disulfide oxidoreductase family.</text>
</comment>